<dbReference type="PANTHER" id="PTHR48090">
    <property type="entry name" value="UNDECAPRENYL-PHOSPHATE 4-DEOXY-4-FORMAMIDO-L-ARABINOSE TRANSFERASE-RELATED"/>
    <property type="match status" value="1"/>
</dbReference>
<evidence type="ECO:0000256" key="4">
    <source>
        <dbReference type="ARBA" id="ARBA00022692"/>
    </source>
</evidence>
<evidence type="ECO:0000256" key="5">
    <source>
        <dbReference type="ARBA" id="ARBA00022989"/>
    </source>
</evidence>
<evidence type="ECO:0000256" key="7">
    <source>
        <dbReference type="SAM" id="Phobius"/>
    </source>
</evidence>
<dbReference type="RefSeq" id="WP_345026542.1">
    <property type="nucleotide sequence ID" value="NZ_BAABEY010000002.1"/>
</dbReference>
<gene>
    <name evidence="9" type="ORF">GCM10023091_05850</name>
</gene>
<feature type="transmembrane region" description="Helical" evidence="7">
    <location>
        <begin position="264"/>
        <end position="290"/>
    </location>
</feature>
<dbReference type="Gene3D" id="3.90.550.10">
    <property type="entry name" value="Spore Coat Polysaccharide Biosynthesis Protein SpsA, Chain A"/>
    <property type="match status" value="1"/>
</dbReference>
<keyword evidence="2" id="KW-0328">Glycosyltransferase</keyword>
<organism evidence="9 10">
    <name type="scientific">Ravibacter arvi</name>
    <dbReference type="NCBI Taxonomy" id="2051041"/>
    <lineage>
        <taxon>Bacteria</taxon>
        <taxon>Pseudomonadati</taxon>
        <taxon>Bacteroidota</taxon>
        <taxon>Cytophagia</taxon>
        <taxon>Cytophagales</taxon>
        <taxon>Spirosomataceae</taxon>
        <taxon>Ravibacter</taxon>
    </lineage>
</organism>
<evidence type="ECO:0000256" key="6">
    <source>
        <dbReference type="ARBA" id="ARBA00023136"/>
    </source>
</evidence>
<sequence>MKNPQISIVAPLYNEAETFPHLVARLNRLMESSPLSIEVVLIDDGSRDATPDMIRQIALTDERYHGVFLSRNHGHQLALSAGISAALGSEGLFIIDGDLQDPPELLPEFYKLMKEGNDVVYAVRKKRKEGLVKRTGYFLFYRFLKSISYIDIPLDSGDFALVSRRVADVMKKMPEESRYLRGMRSWIGFKQVGYAYERDERAAGESKYSFKQLFRLAYNGIFNFSEFPIKFMTNMGGLSILIALLYFITVLVKKFFFTQIIEGFTALLFVIILFSGVQLFALGIIGEYVLRIFFQSKQRPLFIIKEEIVNCDYQKPDAV</sequence>
<dbReference type="InterPro" id="IPR001173">
    <property type="entry name" value="Glyco_trans_2-like"/>
</dbReference>
<keyword evidence="6 7" id="KW-0472">Membrane</keyword>
<dbReference type="InterPro" id="IPR050256">
    <property type="entry name" value="Glycosyltransferase_2"/>
</dbReference>
<dbReference type="InterPro" id="IPR029044">
    <property type="entry name" value="Nucleotide-diphossugar_trans"/>
</dbReference>
<accession>A0ABP8LPZ9</accession>
<keyword evidence="5 7" id="KW-1133">Transmembrane helix</keyword>
<comment type="caution">
    <text evidence="9">The sequence shown here is derived from an EMBL/GenBank/DDBJ whole genome shotgun (WGS) entry which is preliminary data.</text>
</comment>
<comment type="subcellular location">
    <subcellularLocation>
        <location evidence="1">Membrane</location>
        <topology evidence="1">Multi-pass membrane protein</topology>
    </subcellularLocation>
</comment>
<reference evidence="10" key="1">
    <citation type="journal article" date="2019" name="Int. J. Syst. Evol. Microbiol.">
        <title>The Global Catalogue of Microorganisms (GCM) 10K type strain sequencing project: providing services to taxonomists for standard genome sequencing and annotation.</title>
        <authorList>
            <consortium name="The Broad Institute Genomics Platform"/>
            <consortium name="The Broad Institute Genome Sequencing Center for Infectious Disease"/>
            <person name="Wu L."/>
            <person name="Ma J."/>
        </authorList>
    </citation>
    <scope>NUCLEOTIDE SEQUENCE [LARGE SCALE GENOMIC DNA]</scope>
    <source>
        <strain evidence="10">JCM 31920</strain>
    </source>
</reference>
<dbReference type="Proteomes" id="UP001501508">
    <property type="component" value="Unassembled WGS sequence"/>
</dbReference>
<protein>
    <submittedName>
        <fullName evidence="9">Glycosyltransferase family 2 protein</fullName>
    </submittedName>
</protein>
<feature type="transmembrane region" description="Helical" evidence="7">
    <location>
        <begin position="231"/>
        <end position="252"/>
    </location>
</feature>
<evidence type="ECO:0000313" key="9">
    <source>
        <dbReference type="EMBL" id="GAA4432936.1"/>
    </source>
</evidence>
<dbReference type="Pfam" id="PF00535">
    <property type="entry name" value="Glycos_transf_2"/>
    <property type="match status" value="1"/>
</dbReference>
<keyword evidence="10" id="KW-1185">Reference proteome</keyword>
<dbReference type="SUPFAM" id="SSF53448">
    <property type="entry name" value="Nucleotide-diphospho-sugar transferases"/>
    <property type="match status" value="1"/>
</dbReference>
<evidence type="ECO:0000313" key="10">
    <source>
        <dbReference type="Proteomes" id="UP001501508"/>
    </source>
</evidence>
<evidence type="ECO:0000259" key="8">
    <source>
        <dbReference type="Pfam" id="PF00535"/>
    </source>
</evidence>
<evidence type="ECO:0000256" key="3">
    <source>
        <dbReference type="ARBA" id="ARBA00022679"/>
    </source>
</evidence>
<dbReference type="EMBL" id="BAABEY010000002">
    <property type="protein sequence ID" value="GAA4432936.1"/>
    <property type="molecule type" value="Genomic_DNA"/>
</dbReference>
<proteinExistence type="predicted"/>
<keyword evidence="4 7" id="KW-0812">Transmembrane</keyword>
<keyword evidence="3" id="KW-0808">Transferase</keyword>
<evidence type="ECO:0000256" key="2">
    <source>
        <dbReference type="ARBA" id="ARBA00022676"/>
    </source>
</evidence>
<feature type="domain" description="Glycosyltransferase 2-like" evidence="8">
    <location>
        <begin position="7"/>
        <end position="167"/>
    </location>
</feature>
<dbReference type="CDD" id="cd04187">
    <property type="entry name" value="DPM1_like_bac"/>
    <property type="match status" value="1"/>
</dbReference>
<evidence type="ECO:0000256" key="1">
    <source>
        <dbReference type="ARBA" id="ARBA00004141"/>
    </source>
</evidence>
<dbReference type="PANTHER" id="PTHR48090:SF1">
    <property type="entry name" value="PROPHAGE BACTOPRENOL GLUCOSYL TRANSFERASE HOMOLOG"/>
    <property type="match status" value="1"/>
</dbReference>
<name>A0ABP8LPZ9_9BACT</name>